<feature type="compositionally biased region" description="Polar residues" evidence="1">
    <location>
        <begin position="20"/>
        <end position="32"/>
    </location>
</feature>
<feature type="compositionally biased region" description="Low complexity" evidence="1">
    <location>
        <begin position="84"/>
        <end position="94"/>
    </location>
</feature>
<feature type="compositionally biased region" description="Low complexity" evidence="1">
    <location>
        <begin position="436"/>
        <end position="445"/>
    </location>
</feature>
<feature type="region of interest" description="Disordered" evidence="1">
    <location>
        <begin position="428"/>
        <end position="455"/>
    </location>
</feature>
<dbReference type="Proteomes" id="UP001583186">
    <property type="component" value="Unassembled WGS sequence"/>
</dbReference>
<organism evidence="2 3">
    <name type="scientific">Sporothrix stenoceras</name>
    <dbReference type="NCBI Taxonomy" id="5173"/>
    <lineage>
        <taxon>Eukaryota</taxon>
        <taxon>Fungi</taxon>
        <taxon>Dikarya</taxon>
        <taxon>Ascomycota</taxon>
        <taxon>Pezizomycotina</taxon>
        <taxon>Sordariomycetes</taxon>
        <taxon>Sordariomycetidae</taxon>
        <taxon>Ophiostomatales</taxon>
        <taxon>Ophiostomataceae</taxon>
        <taxon>Sporothrix</taxon>
    </lineage>
</organism>
<keyword evidence="3" id="KW-1185">Reference proteome</keyword>
<feature type="compositionally biased region" description="Acidic residues" evidence="1">
    <location>
        <begin position="39"/>
        <end position="48"/>
    </location>
</feature>
<feature type="region of interest" description="Disordered" evidence="1">
    <location>
        <begin position="1"/>
        <end position="102"/>
    </location>
</feature>
<name>A0ABR3ZMT3_9PEZI</name>
<proteinExistence type="predicted"/>
<comment type="caution">
    <text evidence="2">The sequence shown here is derived from an EMBL/GenBank/DDBJ whole genome shotgun (WGS) entry which is preliminary data.</text>
</comment>
<accession>A0ABR3ZMT3</accession>
<evidence type="ECO:0000313" key="3">
    <source>
        <dbReference type="Proteomes" id="UP001583186"/>
    </source>
</evidence>
<feature type="compositionally biased region" description="Acidic residues" evidence="1">
    <location>
        <begin position="57"/>
        <end position="71"/>
    </location>
</feature>
<dbReference type="EMBL" id="JAWCUI010000007">
    <property type="protein sequence ID" value="KAL1901380.1"/>
    <property type="molecule type" value="Genomic_DNA"/>
</dbReference>
<protein>
    <submittedName>
        <fullName evidence="2">Uncharacterized protein</fullName>
    </submittedName>
</protein>
<evidence type="ECO:0000256" key="1">
    <source>
        <dbReference type="SAM" id="MobiDB-lite"/>
    </source>
</evidence>
<gene>
    <name evidence="2" type="ORF">Sste5346_001785</name>
</gene>
<evidence type="ECO:0000313" key="2">
    <source>
        <dbReference type="EMBL" id="KAL1901380.1"/>
    </source>
</evidence>
<sequence length="683" mass="75610">MDVPDEPGSEHGSIGDVDNSDTGVNFNDSPTLPFSFAVDAEEGQDSAGDEISHAEEVDAEEVSPEEVEDVDTNGGISNNDWHQPVSPLSSSPRSVHSETPLPKMKVTMSFMKAYKAMRGPRDVEPSPLFGCFIKSHQQKCNANSPRQETEDPFKLAGRDEVKLLNDVNDAIIRDCVEDKGKHKARPFVHDKIDDDEAGRQTVFYFEQPATLPLFPDESRGVPTNRHERKSSDGSDSTQEDDDSAIADHPLDHVKLDKGWMKANGPFKTEVEDSYVSDDDGDPAEVRISPAIFRALAAGCTVDNVDTLCQTVSEEEVSLRPLTPQDKIMKASMDTTHRNNVAPYCHRRQFDIHTGEELSPAYRIEPGSVGSLLWTPPGVTPERAGVYLLLLQEGQGEQQQPARGTGMPSLFQRMAPWDCQELRDRLYGGMQDDKSKSTSSSSLDGSSSGGSDCGDKKKRRLMTFTKSEVNEAVHNCHFDPEAVTLTPVDISHNRNGTGRAGPRHCNWRANSVRMAAGVATERALLQTFHDSWRTIQDGQAINASLVVANEETQAAITAQARCLASIEHQLEACRKAELARQLTDAQKHYQLQCEAERQAQRRRRRRERVVRGINEHLQSLRTTVGETKARLAQGRELKAVLAQRLRDGEARLERLCRDHSVANAADLSKVLTEQLACMGVKEDV</sequence>
<feature type="region of interest" description="Disordered" evidence="1">
    <location>
        <begin position="213"/>
        <end position="246"/>
    </location>
</feature>
<reference evidence="2 3" key="1">
    <citation type="journal article" date="2024" name="IMA Fungus">
        <title>IMA Genome - F19 : A genome assembly and annotation guide to empower mycologists, including annotated draft genome sequences of Ceratocystis pirilliformis, Diaporthe australafricana, Fusarium ophioides, Paecilomyces lecythidis, and Sporothrix stenoceras.</title>
        <authorList>
            <person name="Aylward J."/>
            <person name="Wilson A.M."/>
            <person name="Visagie C.M."/>
            <person name="Spraker J."/>
            <person name="Barnes I."/>
            <person name="Buitendag C."/>
            <person name="Ceriani C."/>
            <person name="Del Mar Angel L."/>
            <person name="du Plessis D."/>
            <person name="Fuchs T."/>
            <person name="Gasser K."/>
            <person name="Kramer D."/>
            <person name="Li W."/>
            <person name="Munsamy K."/>
            <person name="Piso A."/>
            <person name="Price J.L."/>
            <person name="Sonnekus B."/>
            <person name="Thomas C."/>
            <person name="van der Nest A."/>
            <person name="van Dijk A."/>
            <person name="van Heerden A."/>
            <person name="van Vuuren N."/>
            <person name="Yilmaz N."/>
            <person name="Duong T.A."/>
            <person name="van der Merwe N.A."/>
            <person name="Wingfield M.J."/>
            <person name="Wingfield B.D."/>
        </authorList>
    </citation>
    <scope>NUCLEOTIDE SEQUENCE [LARGE SCALE GENOMIC DNA]</scope>
    <source>
        <strain evidence="2 3">CMW 5346</strain>
    </source>
</reference>